<organism evidence="1 2">
    <name type="scientific">Ganoderma sinense ZZ0214-1</name>
    <dbReference type="NCBI Taxonomy" id="1077348"/>
    <lineage>
        <taxon>Eukaryota</taxon>
        <taxon>Fungi</taxon>
        <taxon>Dikarya</taxon>
        <taxon>Basidiomycota</taxon>
        <taxon>Agaricomycotina</taxon>
        <taxon>Agaricomycetes</taxon>
        <taxon>Polyporales</taxon>
        <taxon>Polyporaceae</taxon>
        <taxon>Ganoderma</taxon>
    </lineage>
</organism>
<dbReference type="AlphaFoldDB" id="A0A2G8SQI0"/>
<proteinExistence type="predicted"/>
<comment type="caution">
    <text evidence="1">The sequence shown here is derived from an EMBL/GenBank/DDBJ whole genome shotgun (WGS) entry which is preliminary data.</text>
</comment>
<dbReference type="OrthoDB" id="2756329at2759"/>
<sequence length="178" mass="19551">MANDPTEPPYLALSTPHASYRNTADGTGDGSDVWQHVIVVVAELTPKTNSLVVCPALECELAPYPLEPMVQLLFPEDTVFIVSCNEETGDIGFRHVDALKGQTSTFVLRFASRLEFWDCLHLISNVQNEAQARRADLTFRMSQVLDSIPSHSPTFPGGSYCANGAHKSKGDEIMRTDP</sequence>
<dbReference type="Proteomes" id="UP000230002">
    <property type="component" value="Unassembled WGS sequence"/>
</dbReference>
<evidence type="ECO:0000313" key="2">
    <source>
        <dbReference type="Proteomes" id="UP000230002"/>
    </source>
</evidence>
<name>A0A2G8SQI0_9APHY</name>
<accession>A0A2G8SQI0</accession>
<protein>
    <submittedName>
        <fullName evidence="1">Uncharacterized protein</fullName>
    </submittedName>
</protein>
<dbReference type="EMBL" id="AYKW01000002">
    <property type="protein sequence ID" value="PIL36027.1"/>
    <property type="molecule type" value="Genomic_DNA"/>
</dbReference>
<keyword evidence="2" id="KW-1185">Reference proteome</keyword>
<gene>
    <name evidence="1" type="ORF">GSI_01687</name>
</gene>
<reference evidence="1 2" key="1">
    <citation type="journal article" date="2015" name="Sci. Rep.">
        <title>Chromosome-level genome map provides insights into diverse defense mechanisms in the medicinal fungus Ganoderma sinense.</title>
        <authorList>
            <person name="Zhu Y."/>
            <person name="Xu J."/>
            <person name="Sun C."/>
            <person name="Zhou S."/>
            <person name="Xu H."/>
            <person name="Nelson D.R."/>
            <person name="Qian J."/>
            <person name="Song J."/>
            <person name="Luo H."/>
            <person name="Xiang L."/>
            <person name="Li Y."/>
            <person name="Xu Z."/>
            <person name="Ji A."/>
            <person name="Wang L."/>
            <person name="Lu S."/>
            <person name="Hayward A."/>
            <person name="Sun W."/>
            <person name="Li X."/>
            <person name="Schwartz D.C."/>
            <person name="Wang Y."/>
            <person name="Chen S."/>
        </authorList>
    </citation>
    <scope>NUCLEOTIDE SEQUENCE [LARGE SCALE GENOMIC DNA]</scope>
    <source>
        <strain evidence="1 2">ZZ0214-1</strain>
    </source>
</reference>
<evidence type="ECO:0000313" key="1">
    <source>
        <dbReference type="EMBL" id="PIL36027.1"/>
    </source>
</evidence>